<dbReference type="SUPFAM" id="SSF53335">
    <property type="entry name" value="S-adenosyl-L-methionine-dependent methyltransferases"/>
    <property type="match status" value="1"/>
</dbReference>
<evidence type="ECO:0000313" key="3">
    <source>
        <dbReference type="Proteomes" id="UP001348817"/>
    </source>
</evidence>
<dbReference type="CDD" id="cd02440">
    <property type="entry name" value="AdoMet_MTases"/>
    <property type="match status" value="1"/>
</dbReference>
<dbReference type="GO" id="GO:0008168">
    <property type="term" value="F:methyltransferase activity"/>
    <property type="evidence" value="ECO:0007669"/>
    <property type="project" value="UniProtKB-KW"/>
</dbReference>
<organism evidence="2 3">
    <name type="scientific">Fulvitalea axinellae</name>
    <dbReference type="NCBI Taxonomy" id="1182444"/>
    <lineage>
        <taxon>Bacteria</taxon>
        <taxon>Pseudomonadati</taxon>
        <taxon>Bacteroidota</taxon>
        <taxon>Cytophagia</taxon>
        <taxon>Cytophagales</taxon>
        <taxon>Persicobacteraceae</taxon>
        <taxon>Fulvitalea</taxon>
    </lineage>
</organism>
<dbReference type="Pfam" id="PF13649">
    <property type="entry name" value="Methyltransf_25"/>
    <property type="match status" value="1"/>
</dbReference>
<reference evidence="2 3" key="1">
    <citation type="submission" date="2021-12" db="EMBL/GenBank/DDBJ databases">
        <title>Genome sequencing of bacteria with rrn-lacking chromosome and rrn-plasmid.</title>
        <authorList>
            <person name="Anda M."/>
            <person name="Iwasaki W."/>
        </authorList>
    </citation>
    <scope>NUCLEOTIDE SEQUENCE [LARGE SCALE GENOMIC DNA]</scope>
    <source>
        <strain evidence="2 3">DSM 100852</strain>
    </source>
</reference>
<feature type="domain" description="Methyltransferase" evidence="1">
    <location>
        <begin position="50"/>
        <end position="142"/>
    </location>
</feature>
<dbReference type="AlphaFoldDB" id="A0AAU9C868"/>
<sequence length="249" mass="29416">MDNSTHKEWFGEWFDSPYYHILYKDRDYTEAQRFIDVLSMFLDFRAEDKILDLACGKGRHSIYLNKKGLDVVGVDLSPSNVAYGNRFANDRLSFFEHDMRFPFRKGEFDYVLNMFTSFGYFDDSEENRKAIISASENLKPSGMMILDFLNPIKVIRELVAQEQKNVDGYEFKIRRFVDDRNYIVKDIFLEDKGEKLHFQERVKAIGKQEFEDYFRSANLGIRGVFGDYSLNAFDPENSDRMIFVTEKED</sequence>
<keyword evidence="2" id="KW-0489">Methyltransferase</keyword>
<keyword evidence="2" id="KW-0808">Transferase</keyword>
<evidence type="ECO:0000313" key="2">
    <source>
        <dbReference type="EMBL" id="BDD08159.1"/>
    </source>
</evidence>
<dbReference type="EMBL" id="AP025314">
    <property type="protein sequence ID" value="BDD08159.1"/>
    <property type="molecule type" value="Genomic_DNA"/>
</dbReference>
<dbReference type="GO" id="GO:0032259">
    <property type="term" value="P:methylation"/>
    <property type="evidence" value="ECO:0007669"/>
    <property type="project" value="UniProtKB-KW"/>
</dbReference>
<name>A0AAU9C868_9BACT</name>
<dbReference type="InterPro" id="IPR041698">
    <property type="entry name" value="Methyltransf_25"/>
</dbReference>
<gene>
    <name evidence="2" type="ORF">FUAX_05910</name>
</gene>
<dbReference type="InterPro" id="IPR029063">
    <property type="entry name" value="SAM-dependent_MTases_sf"/>
</dbReference>
<dbReference type="Proteomes" id="UP001348817">
    <property type="component" value="Chromosome"/>
</dbReference>
<accession>A0AAU9C868</accession>
<protein>
    <submittedName>
        <fullName evidence="2">Methyltransferase</fullName>
    </submittedName>
</protein>
<proteinExistence type="predicted"/>
<dbReference type="KEGG" id="fax:FUAX_05910"/>
<keyword evidence="3" id="KW-1185">Reference proteome</keyword>
<evidence type="ECO:0000259" key="1">
    <source>
        <dbReference type="Pfam" id="PF13649"/>
    </source>
</evidence>
<dbReference type="Gene3D" id="3.40.50.150">
    <property type="entry name" value="Vaccinia Virus protein VP39"/>
    <property type="match status" value="1"/>
</dbReference>
<dbReference type="RefSeq" id="WP_338393436.1">
    <property type="nucleotide sequence ID" value="NZ_AP025314.1"/>
</dbReference>
<dbReference type="Gene3D" id="2.20.25.110">
    <property type="entry name" value="S-adenosyl-L-methionine-dependent methyltransferases"/>
    <property type="match status" value="1"/>
</dbReference>
<dbReference type="PANTHER" id="PTHR43591">
    <property type="entry name" value="METHYLTRANSFERASE"/>
    <property type="match status" value="1"/>
</dbReference>